<gene>
    <name evidence="1" type="ORF">J2S26_000172</name>
</gene>
<evidence type="ECO:0000313" key="1">
    <source>
        <dbReference type="EMBL" id="MDQ0262101.1"/>
    </source>
</evidence>
<organism evidence="1 2">
    <name type="scientific">Streptococcus dysgalactiae</name>
    <dbReference type="NCBI Taxonomy" id="1334"/>
    <lineage>
        <taxon>Bacteria</taxon>
        <taxon>Bacillati</taxon>
        <taxon>Bacillota</taxon>
        <taxon>Bacilli</taxon>
        <taxon>Lactobacillales</taxon>
        <taxon>Streptococcaceae</taxon>
        <taxon>Streptococcus</taxon>
    </lineage>
</organism>
<keyword evidence="2" id="KW-1185">Reference proteome</keyword>
<comment type="caution">
    <text evidence="1">The sequence shown here is derived from an EMBL/GenBank/DDBJ whole genome shotgun (WGS) entry which is preliminary data.</text>
</comment>
<evidence type="ECO:0000313" key="2">
    <source>
        <dbReference type="Proteomes" id="UP001237071"/>
    </source>
</evidence>
<protein>
    <submittedName>
        <fullName evidence="1">Uncharacterized protein</fullName>
    </submittedName>
</protein>
<dbReference type="EMBL" id="JAUSTL010000001">
    <property type="protein sequence ID" value="MDQ0262101.1"/>
    <property type="molecule type" value="Genomic_DNA"/>
</dbReference>
<accession>A0ABU0A5I3</accession>
<name>A0ABU0A5I3_STRDY</name>
<reference evidence="1 2" key="1">
    <citation type="submission" date="2023-07" db="EMBL/GenBank/DDBJ databases">
        <title>Genomic Encyclopedia of Type Strains, Phase IV (KMG-IV): sequencing the most valuable type-strain genomes for metagenomic binning, comparative biology and taxonomic classification.</title>
        <authorList>
            <person name="Goeker M."/>
        </authorList>
    </citation>
    <scope>NUCLEOTIDE SEQUENCE [LARGE SCALE GENOMIC DNA]</scope>
    <source>
        <strain evidence="1 2">DSM 23147</strain>
    </source>
</reference>
<dbReference type="Proteomes" id="UP001237071">
    <property type="component" value="Unassembled WGS sequence"/>
</dbReference>
<sequence length="47" mass="5378">MNFKKTFAIYEKESNRTAIVTLLLIALFFRGIKKTSSALRCLNGQLQ</sequence>
<proteinExistence type="predicted"/>